<evidence type="ECO:0000313" key="2">
    <source>
        <dbReference type="EMBL" id="AIZ55942.1"/>
    </source>
</evidence>
<dbReference type="GeneID" id="24817709"/>
<gene>
    <name evidence="2" type="primary">ubaA</name>
    <name evidence="2" type="ORF">Mpt1_c00340</name>
</gene>
<dbReference type="GO" id="GO:0005737">
    <property type="term" value="C:cytoplasm"/>
    <property type="evidence" value="ECO:0007669"/>
    <property type="project" value="TreeGrafter"/>
</dbReference>
<dbReference type="EMBL" id="CP010070">
    <property type="protein sequence ID" value="AIZ55942.1"/>
    <property type="molecule type" value="Genomic_DNA"/>
</dbReference>
<dbReference type="GO" id="GO:0032446">
    <property type="term" value="P:protein modification by small protein conjugation"/>
    <property type="evidence" value="ECO:0007669"/>
    <property type="project" value="TreeGrafter"/>
</dbReference>
<proteinExistence type="predicted"/>
<dbReference type="STRING" id="1577791.Mpt1_c00340"/>
<feature type="domain" description="THIF-type NAD/FAD binding fold" evidence="1">
    <location>
        <begin position="18"/>
        <end position="247"/>
    </location>
</feature>
<evidence type="ECO:0000259" key="1">
    <source>
        <dbReference type="Pfam" id="PF00899"/>
    </source>
</evidence>
<keyword evidence="3" id="KW-1185">Reference proteome</keyword>
<dbReference type="RefSeq" id="WP_052399208.1">
    <property type="nucleotide sequence ID" value="NZ_CP010070.1"/>
</dbReference>
<protein>
    <submittedName>
        <fullName evidence="2">UbaA protein</fullName>
        <ecNumber evidence="2">2.7.7.-</ecNumber>
    </submittedName>
</protein>
<dbReference type="KEGG" id="mear:Mpt1_c00340"/>
<accession>A0A0A7LC91</accession>
<dbReference type="Pfam" id="PF00899">
    <property type="entry name" value="ThiF"/>
    <property type="match status" value="1"/>
</dbReference>
<dbReference type="Gene3D" id="3.40.50.720">
    <property type="entry name" value="NAD(P)-binding Rossmann-like Domain"/>
    <property type="match status" value="1"/>
</dbReference>
<keyword evidence="2" id="KW-0548">Nucleotidyltransferase</keyword>
<dbReference type="AlphaFoldDB" id="A0A0A7LC91"/>
<dbReference type="InterPro" id="IPR035985">
    <property type="entry name" value="Ubiquitin-activating_enz"/>
</dbReference>
<dbReference type="OrthoDB" id="7915at2157"/>
<evidence type="ECO:0000313" key="3">
    <source>
        <dbReference type="Proteomes" id="UP000030787"/>
    </source>
</evidence>
<dbReference type="SUPFAM" id="SSF69572">
    <property type="entry name" value="Activating enzymes of the ubiquitin-like proteins"/>
    <property type="match status" value="1"/>
</dbReference>
<sequence>MKVREYDADRFDRMRRIDWLDMVRIQSARCLVVGAGALGNEVMKCMLLAGFRDITIVDMDEVVVSNLSRCVFFRESDNGKKKAEVVAERAADLYPGSKITPITAKIQDLDDWEFDLVFGCLDNITARLHVNSHARYNKIPYIDGATDGFRGKVQVVLETGPCLECGMNSSHMKVMDERFSCTGEGSVFIPKFAAEITTTSIIAATQVREAIKLLSGRRDSCVRNVMYYDGLSGAMADLEISEDSSCPNHFTEGSK</sequence>
<dbReference type="InterPro" id="IPR000594">
    <property type="entry name" value="ThiF_NAD_FAD-bd"/>
</dbReference>
<dbReference type="InterPro" id="IPR045886">
    <property type="entry name" value="ThiF/MoeB/HesA"/>
</dbReference>
<reference evidence="2 3" key="1">
    <citation type="journal article" date="2014" name="Appl. Environ. Microbiol.">
        <title>Comparative Genome Analysis of 'Candidatus Methanoplasma termitum' Indicates a New Mode of Energy Metabolism in the Seventh Order of Methanogens.</title>
        <authorList>
            <person name="Lang K."/>
            <person name="Schuldes J."/>
            <person name="Klingl A."/>
            <person name="Poehlein A."/>
            <person name="Daniel R."/>
            <person name="Brune A."/>
        </authorList>
    </citation>
    <scope>NUCLEOTIDE SEQUENCE [LARGE SCALE GENOMIC DNA]</scope>
    <source>
        <strain evidence="3">Mpt1</strain>
    </source>
</reference>
<dbReference type="Proteomes" id="UP000030787">
    <property type="component" value="Chromosome"/>
</dbReference>
<dbReference type="PANTHER" id="PTHR10953:SF102">
    <property type="entry name" value="ADENYLYLTRANSFERASE AND SULFURTRANSFERASE MOCS3"/>
    <property type="match status" value="1"/>
</dbReference>
<dbReference type="GO" id="GO:0008641">
    <property type="term" value="F:ubiquitin-like modifier activating enzyme activity"/>
    <property type="evidence" value="ECO:0007669"/>
    <property type="project" value="InterPro"/>
</dbReference>
<dbReference type="EC" id="2.7.7.-" evidence="2"/>
<name>A0A0A7LC91_9ARCH</name>
<dbReference type="HOGENOM" id="CLU_1088210_0_0_2"/>
<keyword evidence="2" id="KW-0808">Transferase</keyword>
<dbReference type="GO" id="GO:0016779">
    <property type="term" value="F:nucleotidyltransferase activity"/>
    <property type="evidence" value="ECO:0007669"/>
    <property type="project" value="UniProtKB-KW"/>
</dbReference>
<dbReference type="PANTHER" id="PTHR10953">
    <property type="entry name" value="UBIQUITIN-ACTIVATING ENZYME E1"/>
    <property type="match status" value="1"/>
</dbReference>
<organism evidence="2 3">
    <name type="scientific">Candidatus Methanoplasma termitum</name>
    <dbReference type="NCBI Taxonomy" id="1577791"/>
    <lineage>
        <taxon>Archaea</taxon>
        <taxon>Methanobacteriati</taxon>
        <taxon>Thermoplasmatota</taxon>
        <taxon>Thermoplasmata</taxon>
        <taxon>Methanomassiliicoccales</taxon>
        <taxon>Methanomassiliicoccaceae</taxon>
        <taxon>Candidatus Methanoplasma</taxon>
    </lineage>
</organism>
<dbReference type="GO" id="GO:0004792">
    <property type="term" value="F:thiosulfate-cyanide sulfurtransferase activity"/>
    <property type="evidence" value="ECO:0007669"/>
    <property type="project" value="TreeGrafter"/>
</dbReference>